<evidence type="ECO:0000313" key="1">
    <source>
        <dbReference type="EMBL" id="SBW10767.1"/>
    </source>
</evidence>
<dbReference type="EMBL" id="FLUQ01000007">
    <property type="protein sequence ID" value="SBW10767.1"/>
    <property type="molecule type" value="Genomic_DNA"/>
</dbReference>
<name>A0A212KGJ5_9DELT</name>
<sequence>MKSDFSSLAFVARQSLVASGVSISLGHTQQLLAASLGYGSLAAIQASTEEEPGIAGADFVILDVAGLSARAASLGYGAASDQITEAIATAIRSDPEPPAVFLTTLDFIEDVAGRFANDTVMDHDAVSDAAANTNAYFEGAYLEATEPDEALKDCREFWEIPVEGNVGMDQDPDKPFSGDNILVKGVVRVWKAGRVCLMNDMELDIGAGVDDSYYDLDEADA</sequence>
<dbReference type="AlphaFoldDB" id="A0A212KGJ5"/>
<reference evidence="1" key="1">
    <citation type="submission" date="2016-04" db="EMBL/GenBank/DDBJ databases">
        <authorList>
            <person name="Evans L.H."/>
            <person name="Alamgir A."/>
            <person name="Owens N."/>
            <person name="Weber N.D."/>
            <person name="Virtaneva K."/>
            <person name="Barbian K."/>
            <person name="Babar A."/>
            <person name="Rosenke K."/>
        </authorList>
    </citation>
    <scope>NUCLEOTIDE SEQUENCE</scope>
    <source>
        <strain evidence="1">86</strain>
    </source>
</reference>
<proteinExistence type="predicted"/>
<organism evidence="1">
    <name type="scientific">uncultured delta proteobacterium</name>
    <dbReference type="NCBI Taxonomy" id="34034"/>
    <lineage>
        <taxon>Bacteria</taxon>
        <taxon>Deltaproteobacteria</taxon>
        <taxon>environmental samples</taxon>
    </lineage>
</organism>
<protein>
    <submittedName>
        <fullName evidence="1">Uncharacterized protein</fullName>
    </submittedName>
</protein>
<gene>
    <name evidence="1" type="ORF">KL86DPRO_70015</name>
</gene>
<accession>A0A212KGJ5</accession>